<evidence type="ECO:0000313" key="2">
    <source>
        <dbReference type="Proteomes" id="UP001589605"/>
    </source>
</evidence>
<dbReference type="PANTHER" id="PTHR33639">
    <property type="entry name" value="THIOL-DISULFIDE OXIDOREDUCTASE DCC"/>
    <property type="match status" value="1"/>
</dbReference>
<dbReference type="EMBL" id="JBHMEZ010000003">
    <property type="protein sequence ID" value="MFB9052218.1"/>
    <property type="molecule type" value="Genomic_DNA"/>
</dbReference>
<evidence type="ECO:0000313" key="1">
    <source>
        <dbReference type="EMBL" id="MFB9052218.1"/>
    </source>
</evidence>
<gene>
    <name evidence="1" type="ORF">ACFFVB_03930</name>
</gene>
<dbReference type="InterPro" id="IPR052927">
    <property type="entry name" value="DCC_oxidoreductase"/>
</dbReference>
<keyword evidence="2" id="KW-1185">Reference proteome</keyword>
<organism evidence="1 2">
    <name type="scientific">Formosa undariae</name>
    <dbReference type="NCBI Taxonomy" id="1325436"/>
    <lineage>
        <taxon>Bacteria</taxon>
        <taxon>Pseudomonadati</taxon>
        <taxon>Bacteroidota</taxon>
        <taxon>Flavobacteriia</taxon>
        <taxon>Flavobacteriales</taxon>
        <taxon>Flavobacteriaceae</taxon>
        <taxon>Formosa</taxon>
    </lineage>
</organism>
<comment type="caution">
    <text evidence="1">The sequence shown here is derived from an EMBL/GenBank/DDBJ whole genome shotgun (WGS) entry which is preliminary data.</text>
</comment>
<dbReference type="Pfam" id="PF04134">
    <property type="entry name" value="DCC1-like"/>
    <property type="match status" value="1"/>
</dbReference>
<name>A0ABV5EYE9_9FLAO</name>
<dbReference type="PANTHER" id="PTHR33639:SF2">
    <property type="entry name" value="DUF393 DOMAIN-CONTAINING PROTEIN"/>
    <property type="match status" value="1"/>
</dbReference>
<sequence length="138" mass="15951">MITLAKNEKLILFDGVCNLCDNSVQFVIRHDKNNNFKFTTLQGETAKPILESFKIDTTTTDSILLYTPDRKLYTKSSAALRIATQLNFPINVLGIFLIVPKGIRDVIYDYIAKNRYRWYGRKDDCMIPTKALKSKFFE</sequence>
<dbReference type="Proteomes" id="UP001589605">
    <property type="component" value="Unassembled WGS sequence"/>
</dbReference>
<dbReference type="RefSeq" id="WP_382381371.1">
    <property type="nucleotide sequence ID" value="NZ_JBHMEZ010000003.1"/>
</dbReference>
<protein>
    <submittedName>
        <fullName evidence="1">Thiol-disulfide oxidoreductase DCC family protein</fullName>
    </submittedName>
</protein>
<accession>A0ABV5EYE9</accession>
<proteinExistence type="predicted"/>
<reference evidence="1 2" key="1">
    <citation type="submission" date="2024-09" db="EMBL/GenBank/DDBJ databases">
        <authorList>
            <person name="Sun Q."/>
            <person name="Mori K."/>
        </authorList>
    </citation>
    <scope>NUCLEOTIDE SEQUENCE [LARGE SCALE GENOMIC DNA]</scope>
    <source>
        <strain evidence="1 2">CECT 8286</strain>
    </source>
</reference>
<dbReference type="InterPro" id="IPR007263">
    <property type="entry name" value="DCC1-like"/>
</dbReference>